<feature type="region of interest" description="Disordered" evidence="1">
    <location>
        <begin position="189"/>
        <end position="208"/>
    </location>
</feature>
<dbReference type="AlphaFoldDB" id="A0A0M8MH02"/>
<dbReference type="PANTHER" id="PTHR30565">
    <property type="entry name" value="PROTEIN YCIF"/>
    <property type="match status" value="1"/>
</dbReference>
<dbReference type="Proteomes" id="UP000037755">
    <property type="component" value="Unassembled WGS sequence"/>
</dbReference>
<comment type="caution">
    <text evidence="2">The sequence shown here is derived from an EMBL/GenBank/DDBJ whole genome shotgun (WGS) entry which is preliminary data.</text>
</comment>
<organism evidence="2 3">
    <name type="scientific">Flavobacterium akiainvivens</name>
    <dbReference type="NCBI Taxonomy" id="1202724"/>
    <lineage>
        <taxon>Bacteria</taxon>
        <taxon>Pseudomonadati</taxon>
        <taxon>Bacteroidota</taxon>
        <taxon>Flavobacteriia</taxon>
        <taxon>Flavobacteriales</taxon>
        <taxon>Flavobacteriaceae</taxon>
        <taxon>Flavobacterium</taxon>
    </lineage>
</organism>
<feature type="compositionally biased region" description="Acidic residues" evidence="1">
    <location>
        <begin position="192"/>
        <end position="208"/>
    </location>
</feature>
<sequence>MKTSSDTTKAATASKPALSKNSTRGTVKAKTNAAEGLHELFVDSLKDIYWAEKALTKALPKMAKNATTEALVQAIEEHTAVTEQQVQRLERVFELIDEKAVAKKCEAMDGLIKEAQDIMESTEQGPVRDAGIIAASQKVEHYEIATYGTLVAFAKTLGEDEVADILAETLAEEKEADKTLTEAAYNSINFDAADEDATEGESNDTAVE</sequence>
<accession>A0A0M8MH02</accession>
<dbReference type="InterPro" id="IPR010287">
    <property type="entry name" value="DUF892_YciF-like"/>
</dbReference>
<dbReference type="Pfam" id="PF05974">
    <property type="entry name" value="DUF892"/>
    <property type="match status" value="1"/>
</dbReference>
<dbReference type="EMBL" id="LIYD01000005">
    <property type="protein sequence ID" value="KOS05408.1"/>
    <property type="molecule type" value="Genomic_DNA"/>
</dbReference>
<dbReference type="Gene3D" id="1.20.1260.10">
    <property type="match status" value="1"/>
</dbReference>
<name>A0A0M8MH02_9FLAO</name>
<feature type="compositionally biased region" description="Low complexity" evidence="1">
    <location>
        <begin position="1"/>
        <end position="20"/>
    </location>
</feature>
<proteinExistence type="predicted"/>
<dbReference type="RefSeq" id="WP_054406570.1">
    <property type="nucleotide sequence ID" value="NZ_FOYA01000019.1"/>
</dbReference>
<evidence type="ECO:0000256" key="1">
    <source>
        <dbReference type="SAM" id="MobiDB-lite"/>
    </source>
</evidence>
<reference evidence="2 3" key="1">
    <citation type="submission" date="2015-08" db="EMBL/GenBank/DDBJ databases">
        <title>Whole genome sequence of Flavobacterium akiainvivens IK-1T, from decaying Wikstroemia oahuensis, an endemic Hawaiian shrub.</title>
        <authorList>
            <person name="Wan X."/>
            <person name="Hou S."/>
            <person name="Saito J."/>
            <person name="Donachie S."/>
        </authorList>
    </citation>
    <scope>NUCLEOTIDE SEQUENCE [LARGE SCALE GENOMIC DNA]</scope>
    <source>
        <strain evidence="2 3">IK-1</strain>
    </source>
</reference>
<dbReference type="CDD" id="cd07909">
    <property type="entry name" value="YciF"/>
    <property type="match status" value="1"/>
</dbReference>
<gene>
    <name evidence="2" type="ORF">AM493_04695</name>
</gene>
<dbReference type="InterPro" id="IPR047114">
    <property type="entry name" value="YciF"/>
</dbReference>
<dbReference type="InterPro" id="IPR009078">
    <property type="entry name" value="Ferritin-like_SF"/>
</dbReference>
<dbReference type="STRING" id="1202724.AM493_04695"/>
<evidence type="ECO:0000313" key="2">
    <source>
        <dbReference type="EMBL" id="KOS05408.1"/>
    </source>
</evidence>
<dbReference type="SUPFAM" id="SSF47240">
    <property type="entry name" value="Ferritin-like"/>
    <property type="match status" value="1"/>
</dbReference>
<dbReference type="PATRIC" id="fig|1202724.3.peg.972"/>
<dbReference type="InterPro" id="IPR012347">
    <property type="entry name" value="Ferritin-like"/>
</dbReference>
<dbReference type="OrthoDB" id="9795056at2"/>
<keyword evidence="3" id="KW-1185">Reference proteome</keyword>
<evidence type="ECO:0000313" key="3">
    <source>
        <dbReference type="Proteomes" id="UP000037755"/>
    </source>
</evidence>
<protein>
    <submittedName>
        <fullName evidence="2">Uncharacterized protein</fullName>
    </submittedName>
</protein>
<feature type="region of interest" description="Disordered" evidence="1">
    <location>
        <begin position="1"/>
        <end position="27"/>
    </location>
</feature>
<dbReference type="PANTHER" id="PTHR30565:SF9">
    <property type="entry name" value="PROTEIN YCIF"/>
    <property type="match status" value="1"/>
</dbReference>